<dbReference type="Proteomes" id="UP000199288">
    <property type="component" value="Unassembled WGS sequence"/>
</dbReference>
<reference evidence="5" key="1">
    <citation type="submission" date="2016-10" db="EMBL/GenBank/DDBJ databases">
        <authorList>
            <person name="Varghese N."/>
            <person name="Submissions S."/>
        </authorList>
    </citation>
    <scope>NUCLEOTIDE SEQUENCE [LARGE SCALE GENOMIC DNA]</scope>
    <source>
        <strain evidence="5">KPR-1</strain>
    </source>
</reference>
<feature type="domain" description="PPM-type phosphatase" evidence="3">
    <location>
        <begin position="372"/>
        <end position="582"/>
    </location>
</feature>
<name>A0A1H3ZK58_9ACTO</name>
<dbReference type="EMBL" id="FNQV01000006">
    <property type="protein sequence ID" value="SEA24123.1"/>
    <property type="molecule type" value="Genomic_DNA"/>
</dbReference>
<dbReference type="AlphaFoldDB" id="A0A1H3ZK58"/>
<evidence type="ECO:0000256" key="1">
    <source>
        <dbReference type="ARBA" id="ARBA00022801"/>
    </source>
</evidence>
<evidence type="ECO:0000313" key="4">
    <source>
        <dbReference type="EMBL" id="SEA24123.1"/>
    </source>
</evidence>
<dbReference type="Gene3D" id="3.30.565.10">
    <property type="entry name" value="Histidine kinase-like ATPase, C-terminal domain"/>
    <property type="match status" value="1"/>
</dbReference>
<dbReference type="InterPro" id="IPR003594">
    <property type="entry name" value="HATPase_dom"/>
</dbReference>
<dbReference type="InterPro" id="IPR052016">
    <property type="entry name" value="Bact_Sigma-Reg"/>
</dbReference>
<gene>
    <name evidence="4" type="ORF">SAMN02910418_01183</name>
</gene>
<dbReference type="Gene3D" id="3.60.40.10">
    <property type="entry name" value="PPM-type phosphatase domain"/>
    <property type="match status" value="1"/>
</dbReference>
<evidence type="ECO:0000259" key="3">
    <source>
        <dbReference type="SMART" id="SM00331"/>
    </source>
</evidence>
<dbReference type="InterPro" id="IPR036457">
    <property type="entry name" value="PPM-type-like_dom_sf"/>
</dbReference>
<evidence type="ECO:0000313" key="5">
    <source>
        <dbReference type="Proteomes" id="UP000199288"/>
    </source>
</evidence>
<sequence length="716" mass="77802">MEQDDSGVPEFIESSHVLNALAIPTAILGYFDPVQADSESASMFSAVPAAHSSYEGWAILWCNAVFEDQTGMSLDNLKLLGVEALRGVGGGRQMMQMTEPAVTSIDSQPLIFTRPTGEHVWTQVSFRRLPSAGPWAHLWVLTAIVNPVMQEVSDRSTLAAFRSEIERQANQNLVLVSRVSELLANVPAEQVLGTIADLLQRNVVARAEFMTMRRGKGLMRSIGFEADREEARDVRDPVALADPLFTIWLDNEAGTVQLTIPGDVDPDSPSGRVRAAFADDPQEPLTVLVTTAAGEGRSRGVLITKTHPTTSEHGEPDAILGPPKDGLRALLNLVARRVSVAMENYELYHREHVLAESLQRSMLPAQSRVRGLDIWTYYQPLSTFAQVGGDWYDIATREDGSISVILGDAVGHDVESVVAMSQIRTVIQALSRQELSPNELVTHVDAAIQGLRLSRTASLIIAQMVQNADKSWTVTCTRAGHVPAIHVSAESAQVLDCTSAGLLGFPSGERIAETHIAQPGDALIFFTDGLVERRGHDMRLALSVLGKALGESQAPDAAGLGEEIMDLAEDAQDDVAVVVVRIPGGKRKGPGARARRWQLVSDPAAASQAREYCARALRQWGIENQESVLLTVSELVSNAVLHGWGTVGLRIMETDGGVRIEVEDANPTPPRHRHRSRSRSSDESVGGFGLHIIDRLGDWGWRPTPVGKVVWARIEV</sequence>
<dbReference type="SMART" id="SM00331">
    <property type="entry name" value="PP2C_SIG"/>
    <property type="match status" value="1"/>
</dbReference>
<dbReference type="InterPro" id="IPR036890">
    <property type="entry name" value="HATPase_C_sf"/>
</dbReference>
<keyword evidence="5" id="KW-1185">Reference proteome</keyword>
<keyword evidence="4" id="KW-0808">Transferase</keyword>
<dbReference type="PANTHER" id="PTHR43156:SF2">
    <property type="entry name" value="STAGE II SPORULATION PROTEIN E"/>
    <property type="match status" value="1"/>
</dbReference>
<organism evidence="4 5">
    <name type="scientific">Bowdeniella nasicola</name>
    <dbReference type="NCBI Taxonomy" id="208480"/>
    <lineage>
        <taxon>Bacteria</taxon>
        <taxon>Bacillati</taxon>
        <taxon>Actinomycetota</taxon>
        <taxon>Actinomycetes</taxon>
        <taxon>Actinomycetales</taxon>
        <taxon>Actinomycetaceae</taxon>
        <taxon>Bowdeniella</taxon>
    </lineage>
</organism>
<feature type="region of interest" description="Disordered" evidence="2">
    <location>
        <begin position="660"/>
        <end position="685"/>
    </location>
</feature>
<dbReference type="GO" id="GO:0016301">
    <property type="term" value="F:kinase activity"/>
    <property type="evidence" value="ECO:0007669"/>
    <property type="project" value="UniProtKB-KW"/>
</dbReference>
<dbReference type="RefSeq" id="WP_092563549.1">
    <property type="nucleotide sequence ID" value="NZ_FNQV01000006.1"/>
</dbReference>
<dbReference type="SUPFAM" id="SSF81606">
    <property type="entry name" value="PP2C-like"/>
    <property type="match status" value="1"/>
</dbReference>
<proteinExistence type="predicted"/>
<dbReference type="Pfam" id="PF07228">
    <property type="entry name" value="SpoIIE"/>
    <property type="match status" value="1"/>
</dbReference>
<dbReference type="InterPro" id="IPR001932">
    <property type="entry name" value="PPM-type_phosphatase-like_dom"/>
</dbReference>
<dbReference type="SUPFAM" id="SSF55874">
    <property type="entry name" value="ATPase domain of HSP90 chaperone/DNA topoisomerase II/histidine kinase"/>
    <property type="match status" value="1"/>
</dbReference>
<evidence type="ECO:0000256" key="2">
    <source>
        <dbReference type="SAM" id="MobiDB-lite"/>
    </source>
</evidence>
<dbReference type="PANTHER" id="PTHR43156">
    <property type="entry name" value="STAGE II SPORULATION PROTEIN E-RELATED"/>
    <property type="match status" value="1"/>
</dbReference>
<accession>A0A1H3ZK58</accession>
<dbReference type="CDD" id="cd16936">
    <property type="entry name" value="HATPase_RsbW-like"/>
    <property type="match status" value="1"/>
</dbReference>
<dbReference type="Pfam" id="PF13581">
    <property type="entry name" value="HATPase_c_2"/>
    <property type="match status" value="1"/>
</dbReference>
<keyword evidence="4" id="KW-0418">Kinase</keyword>
<keyword evidence="1" id="KW-0378">Hydrolase</keyword>
<dbReference type="GO" id="GO:0016791">
    <property type="term" value="F:phosphatase activity"/>
    <property type="evidence" value="ECO:0007669"/>
    <property type="project" value="TreeGrafter"/>
</dbReference>
<protein>
    <submittedName>
        <fullName evidence="4">Histidine kinase-like ATPase domain-containing protein</fullName>
    </submittedName>
</protein>
<dbReference type="OrthoDB" id="319881at2"/>